<evidence type="ECO:0000256" key="8">
    <source>
        <dbReference type="SAM" id="MobiDB-lite"/>
    </source>
</evidence>
<organism evidence="10 11">
    <name type="scientific">Ancylobacter novellus</name>
    <name type="common">Thiobacillus novellus</name>
    <dbReference type="NCBI Taxonomy" id="921"/>
    <lineage>
        <taxon>Bacteria</taxon>
        <taxon>Pseudomonadati</taxon>
        <taxon>Pseudomonadota</taxon>
        <taxon>Alphaproteobacteria</taxon>
        <taxon>Hyphomicrobiales</taxon>
        <taxon>Xanthobacteraceae</taxon>
        <taxon>Ancylobacter</taxon>
    </lineage>
</organism>
<comment type="similarity">
    <text evidence="2 7">Belongs to the MgtC/SapB family.</text>
</comment>
<protein>
    <recommendedName>
        <fullName evidence="7">Protein MgtC</fullName>
    </recommendedName>
</protein>
<feature type="transmembrane region" description="Helical" evidence="7">
    <location>
        <begin position="124"/>
        <end position="144"/>
    </location>
</feature>
<evidence type="ECO:0000256" key="1">
    <source>
        <dbReference type="ARBA" id="ARBA00004651"/>
    </source>
</evidence>
<dbReference type="GO" id="GO:0005886">
    <property type="term" value="C:plasma membrane"/>
    <property type="evidence" value="ECO:0007669"/>
    <property type="project" value="UniProtKB-SubCell"/>
</dbReference>
<evidence type="ECO:0000256" key="4">
    <source>
        <dbReference type="ARBA" id="ARBA00022692"/>
    </source>
</evidence>
<evidence type="ECO:0000256" key="2">
    <source>
        <dbReference type="ARBA" id="ARBA00009298"/>
    </source>
</evidence>
<dbReference type="SUPFAM" id="SSF103473">
    <property type="entry name" value="MFS general substrate transporter"/>
    <property type="match status" value="1"/>
</dbReference>
<dbReference type="InterPro" id="IPR036259">
    <property type="entry name" value="MFS_trans_sf"/>
</dbReference>
<keyword evidence="4 7" id="KW-0812">Transmembrane</keyword>
<keyword evidence="7" id="KW-0997">Cell inner membrane</keyword>
<feature type="compositionally biased region" description="Pro residues" evidence="8">
    <location>
        <begin position="196"/>
        <end position="205"/>
    </location>
</feature>
<keyword evidence="3" id="KW-1003">Cell membrane</keyword>
<dbReference type="PANTHER" id="PTHR33778">
    <property type="entry name" value="PROTEIN MGTC"/>
    <property type="match status" value="1"/>
</dbReference>
<proteinExistence type="inferred from homology"/>
<dbReference type="EMBL" id="QFQD01000062">
    <property type="protein sequence ID" value="PZQ80542.1"/>
    <property type="molecule type" value="Genomic_DNA"/>
</dbReference>
<feature type="transmembrane region" description="Helical" evidence="7">
    <location>
        <begin position="96"/>
        <end position="117"/>
    </location>
</feature>
<dbReference type="PANTHER" id="PTHR33778:SF1">
    <property type="entry name" value="MAGNESIUM TRANSPORTER YHID-RELATED"/>
    <property type="match status" value="1"/>
</dbReference>
<dbReference type="InterPro" id="IPR003416">
    <property type="entry name" value="MgtC/SapB/SrpB/YhiD_fam"/>
</dbReference>
<evidence type="ECO:0000259" key="9">
    <source>
        <dbReference type="Pfam" id="PF02308"/>
    </source>
</evidence>
<feature type="transmembrane region" description="Helical" evidence="7">
    <location>
        <begin position="150"/>
        <end position="170"/>
    </location>
</feature>
<evidence type="ECO:0000313" key="11">
    <source>
        <dbReference type="Proteomes" id="UP000248887"/>
    </source>
</evidence>
<evidence type="ECO:0000256" key="5">
    <source>
        <dbReference type="ARBA" id="ARBA00022989"/>
    </source>
</evidence>
<gene>
    <name evidence="10" type="ORF">DI549_16755</name>
</gene>
<dbReference type="PRINTS" id="PR01837">
    <property type="entry name" value="MGTCSAPBPROT"/>
</dbReference>
<evidence type="ECO:0000256" key="6">
    <source>
        <dbReference type="ARBA" id="ARBA00023136"/>
    </source>
</evidence>
<feature type="domain" description="MgtC/SapB/SrpB/YhiD N-terminal" evidence="9">
    <location>
        <begin position="41"/>
        <end position="172"/>
    </location>
</feature>
<comment type="subcellular location">
    <subcellularLocation>
        <location evidence="7">Cell inner membrane</location>
        <topology evidence="7">Multi-pass membrane protein</topology>
    </subcellularLocation>
    <subcellularLocation>
        <location evidence="1">Cell membrane</location>
        <topology evidence="1">Multi-pass membrane protein</topology>
    </subcellularLocation>
</comment>
<feature type="region of interest" description="Disordered" evidence="8">
    <location>
        <begin position="181"/>
        <end position="205"/>
    </location>
</feature>
<name>A0A2W5QTS5_ANCNO</name>
<keyword evidence="6 7" id="KW-0472">Membrane</keyword>
<feature type="transmembrane region" description="Helical" evidence="7">
    <location>
        <begin position="66"/>
        <end position="84"/>
    </location>
</feature>
<dbReference type="InterPro" id="IPR049177">
    <property type="entry name" value="MgtC_SapB_SrpB_YhiD_N"/>
</dbReference>
<comment type="caution">
    <text evidence="10">The sequence shown here is derived from an EMBL/GenBank/DDBJ whole genome shotgun (WGS) entry which is preliminary data.</text>
</comment>
<reference evidence="10 11" key="1">
    <citation type="submission" date="2017-08" db="EMBL/GenBank/DDBJ databases">
        <title>Infants hospitalized years apart are colonized by the same room-sourced microbial strains.</title>
        <authorList>
            <person name="Brooks B."/>
            <person name="Olm M.R."/>
            <person name="Firek B.A."/>
            <person name="Baker R."/>
            <person name="Thomas B.C."/>
            <person name="Morowitz M.J."/>
            <person name="Banfield J.F."/>
        </authorList>
    </citation>
    <scope>NUCLEOTIDE SEQUENCE [LARGE SCALE GENOMIC DNA]</scope>
    <source>
        <strain evidence="10">S2_005_001_R2_27</strain>
    </source>
</reference>
<keyword evidence="5 7" id="KW-1133">Transmembrane helix</keyword>
<dbReference type="Proteomes" id="UP000248887">
    <property type="component" value="Unassembled WGS sequence"/>
</dbReference>
<dbReference type="Pfam" id="PF02308">
    <property type="entry name" value="MgtC"/>
    <property type="match status" value="1"/>
</dbReference>
<accession>A0A2W5QTS5</accession>
<evidence type="ECO:0000313" key="10">
    <source>
        <dbReference type="EMBL" id="PZQ80542.1"/>
    </source>
</evidence>
<sequence>MGRVPCRGGAAGSQKPAQAWAIKGAFVDILSPRDIEALLRLLAAVACGMLIGLNRDMRGKPTGMRTLGLVCMGAALISLTAIRVDGIQGHPDASSRVVQGIVQGVMTGIGFLGAGVVMHSRHKLRVHGLTTAATVWVTAALGVACALASWHLIVLALVVTLVLLVLVLPLDRRLDKRHAHHHAPEGGVVDEEEPGPVGPPPVSKP</sequence>
<evidence type="ECO:0000256" key="7">
    <source>
        <dbReference type="RuleBase" id="RU365041"/>
    </source>
</evidence>
<dbReference type="AlphaFoldDB" id="A0A2W5QTS5"/>
<evidence type="ECO:0000256" key="3">
    <source>
        <dbReference type="ARBA" id="ARBA00022475"/>
    </source>
</evidence>